<dbReference type="SMART" id="SM00388">
    <property type="entry name" value="HisKA"/>
    <property type="match status" value="1"/>
</dbReference>
<dbReference type="GO" id="GO:0071555">
    <property type="term" value="P:cell wall organization"/>
    <property type="evidence" value="ECO:0007669"/>
    <property type="project" value="InterPro"/>
</dbReference>
<dbReference type="Gene3D" id="3.30.565.10">
    <property type="entry name" value="Histidine kinase-like ATPase, C-terminal domain"/>
    <property type="match status" value="1"/>
</dbReference>
<dbReference type="RefSeq" id="WP_094022610.1">
    <property type="nucleotide sequence ID" value="NZ_FXYF01000012.1"/>
</dbReference>
<evidence type="ECO:0000256" key="8">
    <source>
        <dbReference type="ARBA" id="ARBA00023136"/>
    </source>
</evidence>
<feature type="transmembrane region" description="Helical" evidence="10">
    <location>
        <begin position="145"/>
        <end position="163"/>
    </location>
</feature>
<dbReference type="Pfam" id="PF07694">
    <property type="entry name" value="5TM-5TMR_LYT"/>
    <property type="match status" value="1"/>
</dbReference>
<dbReference type="InterPro" id="IPR011006">
    <property type="entry name" value="CheY-like_superfamily"/>
</dbReference>
<comment type="catalytic activity">
    <reaction evidence="1">
        <text>ATP + protein L-histidine = ADP + protein N-phospho-L-histidine.</text>
        <dbReference type="EC" id="2.7.13.3"/>
    </reaction>
</comment>
<feature type="transmembrane region" description="Helical" evidence="10">
    <location>
        <begin position="42"/>
        <end position="64"/>
    </location>
</feature>
<evidence type="ECO:0000256" key="4">
    <source>
        <dbReference type="ARBA" id="ARBA00022475"/>
    </source>
</evidence>
<dbReference type="InterPro" id="IPR035965">
    <property type="entry name" value="PAS-like_dom_sf"/>
</dbReference>
<dbReference type="InterPro" id="IPR003594">
    <property type="entry name" value="HATPase_dom"/>
</dbReference>
<evidence type="ECO:0000256" key="5">
    <source>
        <dbReference type="ARBA" id="ARBA00022553"/>
    </source>
</evidence>
<accession>A0A238KZC7</accession>
<dbReference type="InterPro" id="IPR001789">
    <property type="entry name" value="Sig_transdc_resp-reg_receiver"/>
</dbReference>
<keyword evidence="6 10" id="KW-0812">Transmembrane</keyword>
<keyword evidence="14" id="KW-1185">Reference proteome</keyword>
<feature type="modified residue" description="4-aspartylphosphate" evidence="9">
    <location>
        <position position="783"/>
    </location>
</feature>
<evidence type="ECO:0000313" key="13">
    <source>
        <dbReference type="EMBL" id="SMX48048.1"/>
    </source>
</evidence>
<dbReference type="SUPFAM" id="SSF47384">
    <property type="entry name" value="Homodimeric domain of signal transducing histidine kinase"/>
    <property type="match status" value="1"/>
</dbReference>
<dbReference type="Pfam" id="PF02518">
    <property type="entry name" value="HATPase_c"/>
    <property type="match status" value="1"/>
</dbReference>
<dbReference type="Pfam" id="PF00072">
    <property type="entry name" value="Response_reg"/>
    <property type="match status" value="1"/>
</dbReference>
<evidence type="ECO:0000259" key="11">
    <source>
        <dbReference type="PROSITE" id="PS50109"/>
    </source>
</evidence>
<sequence length="855" mass="92843">MPEVTGTVSISIIYSMIALMMVGALLYPLFSQPRTARLSLKTSILVGGAFSISDAGLMLTSIVIEDHVFLNASAGLLLFAGYLGGPVAGLMALLTSLALRAGYGGEMLHLGMVAHTAYMLAGLVLRRVRPMANWPQFPSGLLGRAVLAFLLFYTAAIGLALLLRLAPDPGLATRYLPVFYLVGTLSVTGTWFVVRQSWRVATLARENTAMLKQLELIFETCGIGAFRYDGETAKLDFHESFQKLYGTDGDPKLHPSDFARRQVHPDDQSAMQAYIAETITGTETQDSHLFRAYRNDGALHHMRSNWKLEGLTPTGKRNIIGLHVDVTDVVVAQRERTRALEHIAAIAENVPGGIYESVWEDGEPREVLYVSPKCAEIWGLSVQDALRAPYLMAARMQPEAYEKSLAVTRASVETGQPGTARLSMKDDDGKTRWIDFRVQAVAQPDNTHHVYGIFVDVTSEVAALEEARKQAELVHQAQKTESIGQLTGGVAHDFNNILAIVMGNLELLQDEITDPKHLEMINAGLTASQRGAGLTRSLLAFARRARLQPEVLDLNAVVRQAKTWMARALPESIEVETVLLAGLWPVRLDAASLESALLNLILNARDAMDGHGQLTIETANMRIEQAYVDARNDEVPPGRYVMLAVTDTGSGIDPETLGRIFEPFFTTKAPGAGSGVGLSMVQGFVRQSGGSVQVYTEPGHGTCFKLYFPVADVVDQPVPEDQPAVDQHAGTASILLVEDDDSVRAVLTAMLASAGYHVTAARNGDAAYDLVKAGPGFDVVVTDIVMPGSLQGTHLARMVRNTHPKIPFVFMSGYAAEATVHGNGLRPQDIRLMKPVPKSDLLRAVAQALMFTRRA</sequence>
<keyword evidence="8 10" id="KW-0472">Membrane</keyword>
<dbReference type="SUPFAM" id="SSF55874">
    <property type="entry name" value="ATPase domain of HSP90 chaperone/DNA topoisomerase II/histidine kinase"/>
    <property type="match status" value="1"/>
</dbReference>
<evidence type="ECO:0000256" key="9">
    <source>
        <dbReference type="PROSITE-ProRule" id="PRU00169"/>
    </source>
</evidence>
<dbReference type="PROSITE" id="PS50109">
    <property type="entry name" value="HIS_KIN"/>
    <property type="match status" value="1"/>
</dbReference>
<dbReference type="CDD" id="cd00082">
    <property type="entry name" value="HisKA"/>
    <property type="match status" value="1"/>
</dbReference>
<dbReference type="InterPro" id="IPR036890">
    <property type="entry name" value="HATPase_C_sf"/>
</dbReference>
<evidence type="ECO:0000256" key="6">
    <source>
        <dbReference type="ARBA" id="ARBA00022692"/>
    </source>
</evidence>
<dbReference type="SMART" id="SM00387">
    <property type="entry name" value="HATPase_c"/>
    <property type="match status" value="1"/>
</dbReference>
<feature type="transmembrane region" description="Helical" evidence="10">
    <location>
        <begin position="76"/>
        <end position="95"/>
    </location>
</feature>
<gene>
    <name evidence="13" type="ORF">MAA8898_03842</name>
</gene>
<dbReference type="PANTHER" id="PTHR43065">
    <property type="entry name" value="SENSOR HISTIDINE KINASE"/>
    <property type="match status" value="1"/>
</dbReference>
<feature type="domain" description="Response regulatory" evidence="12">
    <location>
        <begin position="733"/>
        <end position="849"/>
    </location>
</feature>
<dbReference type="PANTHER" id="PTHR43065:SF42">
    <property type="entry name" value="TWO-COMPONENT SENSOR PPRA"/>
    <property type="match status" value="1"/>
</dbReference>
<keyword evidence="5 9" id="KW-0597">Phosphoprotein</keyword>
<dbReference type="GO" id="GO:0005886">
    <property type="term" value="C:plasma membrane"/>
    <property type="evidence" value="ECO:0007669"/>
    <property type="project" value="UniProtKB-SubCell"/>
</dbReference>
<dbReference type="Proteomes" id="UP000207598">
    <property type="component" value="Unassembled WGS sequence"/>
</dbReference>
<dbReference type="SMART" id="SM00448">
    <property type="entry name" value="REC"/>
    <property type="match status" value="1"/>
</dbReference>
<dbReference type="SUPFAM" id="SSF52172">
    <property type="entry name" value="CheY-like"/>
    <property type="match status" value="1"/>
</dbReference>
<dbReference type="InterPro" id="IPR004358">
    <property type="entry name" value="Sig_transdc_His_kin-like_C"/>
</dbReference>
<dbReference type="PRINTS" id="PR00344">
    <property type="entry name" value="BCTRLSENSOR"/>
</dbReference>
<feature type="transmembrane region" description="Helical" evidence="10">
    <location>
        <begin position="12"/>
        <end position="30"/>
    </location>
</feature>
<evidence type="ECO:0000256" key="7">
    <source>
        <dbReference type="ARBA" id="ARBA00022989"/>
    </source>
</evidence>
<dbReference type="InterPro" id="IPR003661">
    <property type="entry name" value="HisK_dim/P_dom"/>
</dbReference>
<dbReference type="InterPro" id="IPR011620">
    <property type="entry name" value="Sig_transdc_His_kinase_LytS_TM"/>
</dbReference>
<dbReference type="AlphaFoldDB" id="A0A238KZC7"/>
<name>A0A238KZC7_9RHOB</name>
<dbReference type="Gene3D" id="1.10.287.130">
    <property type="match status" value="1"/>
</dbReference>
<dbReference type="SUPFAM" id="SSF55785">
    <property type="entry name" value="PYP-like sensor domain (PAS domain)"/>
    <property type="match status" value="2"/>
</dbReference>
<dbReference type="EMBL" id="FXYF01000012">
    <property type="protein sequence ID" value="SMX48048.1"/>
    <property type="molecule type" value="Genomic_DNA"/>
</dbReference>
<feature type="transmembrane region" description="Helical" evidence="10">
    <location>
        <begin position="175"/>
        <end position="194"/>
    </location>
</feature>
<dbReference type="EC" id="2.7.13.3" evidence="3"/>
<reference evidence="13 14" key="1">
    <citation type="submission" date="2017-05" db="EMBL/GenBank/DDBJ databases">
        <authorList>
            <person name="Song R."/>
            <person name="Chenine A.L."/>
            <person name="Ruprecht R.M."/>
        </authorList>
    </citation>
    <scope>NUCLEOTIDE SEQUENCE [LARGE SCALE GENOMIC DNA]</scope>
    <source>
        <strain evidence="13 14">CECT 8898</strain>
    </source>
</reference>
<proteinExistence type="predicted"/>
<evidence type="ECO:0000259" key="12">
    <source>
        <dbReference type="PROSITE" id="PS50110"/>
    </source>
</evidence>
<comment type="subcellular location">
    <subcellularLocation>
        <location evidence="2">Cell membrane</location>
        <topology evidence="2">Multi-pass membrane protein</topology>
    </subcellularLocation>
</comment>
<organism evidence="13 14">
    <name type="scientific">Maliponia aquimaris</name>
    <dbReference type="NCBI Taxonomy" id="1673631"/>
    <lineage>
        <taxon>Bacteria</taxon>
        <taxon>Pseudomonadati</taxon>
        <taxon>Pseudomonadota</taxon>
        <taxon>Alphaproteobacteria</taxon>
        <taxon>Rhodobacterales</taxon>
        <taxon>Paracoccaceae</taxon>
        <taxon>Maliponia</taxon>
    </lineage>
</organism>
<protein>
    <recommendedName>
        <fullName evidence="3">histidine kinase</fullName>
        <ecNumber evidence="3">2.7.13.3</ecNumber>
    </recommendedName>
</protein>
<feature type="domain" description="Histidine kinase" evidence="11">
    <location>
        <begin position="489"/>
        <end position="712"/>
    </location>
</feature>
<evidence type="ECO:0000256" key="10">
    <source>
        <dbReference type="SAM" id="Phobius"/>
    </source>
</evidence>
<evidence type="ECO:0000256" key="1">
    <source>
        <dbReference type="ARBA" id="ARBA00000085"/>
    </source>
</evidence>
<dbReference type="PROSITE" id="PS50110">
    <property type="entry name" value="RESPONSE_REGULATORY"/>
    <property type="match status" value="1"/>
</dbReference>
<feature type="transmembrane region" description="Helical" evidence="10">
    <location>
        <begin position="107"/>
        <end position="125"/>
    </location>
</feature>
<keyword evidence="7 10" id="KW-1133">Transmembrane helix</keyword>
<dbReference type="Pfam" id="PF00512">
    <property type="entry name" value="HisKA"/>
    <property type="match status" value="1"/>
</dbReference>
<evidence type="ECO:0000256" key="3">
    <source>
        <dbReference type="ARBA" id="ARBA00012438"/>
    </source>
</evidence>
<keyword evidence="4" id="KW-1003">Cell membrane</keyword>
<dbReference type="OrthoDB" id="9796100at2"/>
<dbReference type="GO" id="GO:0000155">
    <property type="term" value="F:phosphorelay sensor kinase activity"/>
    <property type="evidence" value="ECO:0007669"/>
    <property type="project" value="InterPro"/>
</dbReference>
<evidence type="ECO:0000256" key="2">
    <source>
        <dbReference type="ARBA" id="ARBA00004651"/>
    </source>
</evidence>
<dbReference type="Gene3D" id="3.40.50.2300">
    <property type="match status" value="1"/>
</dbReference>
<dbReference type="Gene3D" id="3.30.450.20">
    <property type="entry name" value="PAS domain"/>
    <property type="match status" value="2"/>
</dbReference>
<dbReference type="InterPro" id="IPR036097">
    <property type="entry name" value="HisK_dim/P_sf"/>
</dbReference>
<evidence type="ECO:0000313" key="14">
    <source>
        <dbReference type="Proteomes" id="UP000207598"/>
    </source>
</evidence>
<dbReference type="InterPro" id="IPR005467">
    <property type="entry name" value="His_kinase_dom"/>
</dbReference>